<accession>A0ABU8S018</accession>
<dbReference type="RefSeq" id="WP_339588609.1">
    <property type="nucleotide sequence ID" value="NZ_JBBHJZ010000004.1"/>
</dbReference>
<evidence type="ECO:0000256" key="5">
    <source>
        <dbReference type="ARBA" id="ARBA00022840"/>
    </source>
</evidence>
<evidence type="ECO:0000256" key="4">
    <source>
        <dbReference type="ARBA" id="ARBA00022741"/>
    </source>
</evidence>
<comment type="subcellular location">
    <subcellularLocation>
        <location evidence="1">Cytoplasm</location>
    </subcellularLocation>
</comment>
<dbReference type="InterPro" id="IPR003714">
    <property type="entry name" value="PhoH"/>
</dbReference>
<evidence type="ECO:0000313" key="8">
    <source>
        <dbReference type="EMBL" id="MEJ5978670.1"/>
    </source>
</evidence>
<evidence type="ECO:0000256" key="6">
    <source>
        <dbReference type="ARBA" id="ARBA00039970"/>
    </source>
</evidence>
<gene>
    <name evidence="8" type="ORF">WG901_18600</name>
</gene>
<organism evidence="8 9">
    <name type="scientific">Novosphingobium anseongense</name>
    <dbReference type="NCBI Taxonomy" id="3133436"/>
    <lineage>
        <taxon>Bacteria</taxon>
        <taxon>Pseudomonadati</taxon>
        <taxon>Pseudomonadota</taxon>
        <taxon>Alphaproteobacteria</taxon>
        <taxon>Sphingomonadales</taxon>
        <taxon>Sphingomonadaceae</taxon>
        <taxon>Novosphingobium</taxon>
    </lineage>
</organism>
<feature type="domain" description="PhoH-like protein" evidence="7">
    <location>
        <begin position="133"/>
        <end position="337"/>
    </location>
</feature>
<keyword evidence="9" id="KW-1185">Reference proteome</keyword>
<evidence type="ECO:0000256" key="2">
    <source>
        <dbReference type="ARBA" id="ARBA00010393"/>
    </source>
</evidence>
<dbReference type="Proteomes" id="UP001361239">
    <property type="component" value="Unassembled WGS sequence"/>
</dbReference>
<reference evidence="8 9" key="1">
    <citation type="submission" date="2024-03" db="EMBL/GenBank/DDBJ databases">
        <authorList>
            <person name="Jo J.-H."/>
        </authorList>
    </citation>
    <scope>NUCLEOTIDE SEQUENCE [LARGE SCALE GENOMIC DNA]</scope>
    <source>
        <strain evidence="8 9">PS1R-30</strain>
    </source>
</reference>
<protein>
    <recommendedName>
        <fullName evidence="6">PhoH-like protein</fullName>
    </recommendedName>
</protein>
<dbReference type="Gene3D" id="3.40.50.300">
    <property type="entry name" value="P-loop containing nucleotide triphosphate hydrolases"/>
    <property type="match status" value="1"/>
</dbReference>
<keyword evidence="4" id="KW-0547">Nucleotide-binding</keyword>
<keyword evidence="5" id="KW-0067">ATP-binding</keyword>
<comment type="similarity">
    <text evidence="2">Belongs to the PhoH family.</text>
</comment>
<evidence type="ECO:0000256" key="1">
    <source>
        <dbReference type="ARBA" id="ARBA00004496"/>
    </source>
</evidence>
<dbReference type="EMBL" id="JBBHJZ010000004">
    <property type="protein sequence ID" value="MEJ5978670.1"/>
    <property type="molecule type" value="Genomic_DNA"/>
</dbReference>
<evidence type="ECO:0000313" key="9">
    <source>
        <dbReference type="Proteomes" id="UP001361239"/>
    </source>
</evidence>
<name>A0ABU8S018_9SPHN</name>
<evidence type="ECO:0000256" key="3">
    <source>
        <dbReference type="ARBA" id="ARBA00022490"/>
    </source>
</evidence>
<dbReference type="PANTHER" id="PTHR30473">
    <property type="entry name" value="PROTEIN PHOH"/>
    <property type="match status" value="1"/>
</dbReference>
<evidence type="ECO:0000259" key="7">
    <source>
        <dbReference type="Pfam" id="PF02562"/>
    </source>
</evidence>
<keyword evidence="3" id="KW-0963">Cytoplasm</keyword>
<dbReference type="Pfam" id="PF02562">
    <property type="entry name" value="PhoH"/>
    <property type="match status" value="1"/>
</dbReference>
<dbReference type="PANTHER" id="PTHR30473:SF1">
    <property type="entry name" value="PHOH-LIKE PROTEIN"/>
    <property type="match status" value="1"/>
</dbReference>
<dbReference type="InterPro" id="IPR051451">
    <property type="entry name" value="PhoH2-like"/>
</dbReference>
<dbReference type="InterPro" id="IPR027417">
    <property type="entry name" value="P-loop_NTPase"/>
</dbReference>
<proteinExistence type="inferred from homology"/>
<dbReference type="SUPFAM" id="SSF52540">
    <property type="entry name" value="P-loop containing nucleoside triphosphate hydrolases"/>
    <property type="match status" value="1"/>
</dbReference>
<comment type="caution">
    <text evidence="8">The sequence shown here is derived from an EMBL/GenBank/DDBJ whole genome shotgun (WGS) entry which is preliminary data.</text>
</comment>
<sequence>MARKPARADSDLAQLRRPETPRRARIEVQFDEQTLLGAVFGQYDANLVRIENRLGVYIAARGDRVQIEGPDDAVARARDVLKGMYQRLEQGHELDSGAVESLIAMSSEPTLEGIITGSHDAPPIMIRTRKKTIVPRSGIQIDYMKALNSKDMIFALGPAGTGKTYLAVAQAVAQLMTGSVQRLILSRPAVEAGERLGFLPGDMKEKVDPYLRPIYDALYDCMPPEQVERRMASGEIEIAPIAFMRGRTLADAFVILDEAQNTTQAQMKMFLTRFGQNSRMVICGDPRQVDIPGGDAQSGLADAVRRLEGVDGIGVVRFTAADVVRHPIVGRIVEAYEGPDA</sequence>